<evidence type="ECO:0000256" key="2">
    <source>
        <dbReference type="ARBA" id="ARBA00017562"/>
    </source>
</evidence>
<keyword evidence="5 8" id="KW-0443">Lipid metabolism</keyword>
<evidence type="ECO:0000256" key="1">
    <source>
        <dbReference type="ARBA" id="ARBA00005194"/>
    </source>
</evidence>
<dbReference type="PANTHER" id="PTHR45266:SF3">
    <property type="entry name" value="OXALOACETATE DECARBOXYLASE ALPHA CHAIN"/>
    <property type="match status" value="1"/>
</dbReference>
<dbReference type="CDD" id="cd06850">
    <property type="entry name" value="biotinyl_domain"/>
    <property type="match status" value="1"/>
</dbReference>
<feature type="domain" description="Lipoyl-binding" evidence="9">
    <location>
        <begin position="82"/>
        <end position="158"/>
    </location>
</feature>
<comment type="caution">
    <text evidence="10">The sequence shown here is derived from an EMBL/GenBank/DDBJ whole genome shotgun (WGS) entry which is preliminary data.</text>
</comment>
<dbReference type="AlphaFoldDB" id="A0A0R2I326"/>
<dbReference type="SUPFAM" id="SSF51230">
    <property type="entry name" value="Single hybrid motif"/>
    <property type="match status" value="1"/>
</dbReference>
<dbReference type="UniPathway" id="UPA00094"/>
<evidence type="ECO:0000256" key="4">
    <source>
        <dbReference type="ARBA" id="ARBA00022832"/>
    </source>
</evidence>
<dbReference type="PRINTS" id="PR01071">
    <property type="entry name" value="ACOABIOTINCC"/>
</dbReference>
<evidence type="ECO:0000256" key="6">
    <source>
        <dbReference type="ARBA" id="ARBA00023160"/>
    </source>
</evidence>
<dbReference type="PROSITE" id="PS00188">
    <property type="entry name" value="BIOTIN"/>
    <property type="match status" value="1"/>
</dbReference>
<dbReference type="InterPro" id="IPR001882">
    <property type="entry name" value="Biotin_BS"/>
</dbReference>
<evidence type="ECO:0000256" key="7">
    <source>
        <dbReference type="ARBA" id="ARBA00023267"/>
    </source>
</evidence>
<reference evidence="10 11" key="1">
    <citation type="journal article" date="2015" name="Genome Announc.">
        <title>Expanding the biotechnology potential of lactobacilli through comparative genomics of 213 strains and associated genera.</title>
        <authorList>
            <person name="Sun Z."/>
            <person name="Harris H.M."/>
            <person name="McCann A."/>
            <person name="Guo C."/>
            <person name="Argimon S."/>
            <person name="Zhang W."/>
            <person name="Yang X."/>
            <person name="Jeffery I.B."/>
            <person name="Cooney J.C."/>
            <person name="Kagawa T.F."/>
            <person name="Liu W."/>
            <person name="Song Y."/>
            <person name="Salvetti E."/>
            <person name="Wrobel A."/>
            <person name="Rasinkangas P."/>
            <person name="Parkhill J."/>
            <person name="Rea M.C."/>
            <person name="O'Sullivan O."/>
            <person name="Ritari J."/>
            <person name="Douillard F.P."/>
            <person name="Paul Ross R."/>
            <person name="Yang R."/>
            <person name="Briner A.E."/>
            <person name="Felis G.E."/>
            <person name="de Vos W.M."/>
            <person name="Barrangou R."/>
            <person name="Klaenhammer T.R."/>
            <person name="Caufield P.W."/>
            <person name="Cui Y."/>
            <person name="Zhang H."/>
            <person name="O'Toole P.W."/>
        </authorList>
    </citation>
    <scope>NUCLEOTIDE SEQUENCE [LARGE SCALE GENOMIC DNA]</scope>
    <source>
        <strain evidence="10 11">DSM 20623</strain>
    </source>
</reference>
<evidence type="ECO:0000313" key="10">
    <source>
        <dbReference type="EMBL" id="KRN56276.1"/>
    </source>
</evidence>
<dbReference type="NCBIfam" id="TIGR00531">
    <property type="entry name" value="BCCP"/>
    <property type="match status" value="1"/>
</dbReference>
<evidence type="ECO:0000259" key="9">
    <source>
        <dbReference type="PROSITE" id="PS50968"/>
    </source>
</evidence>
<dbReference type="Gene3D" id="2.40.50.100">
    <property type="match status" value="1"/>
</dbReference>
<keyword evidence="11" id="KW-1185">Reference proteome</keyword>
<dbReference type="InterPro" id="IPR050709">
    <property type="entry name" value="Biotin_Carboxyl_Carrier/Decarb"/>
</dbReference>
<dbReference type="InterPro" id="IPR011053">
    <property type="entry name" value="Single_hybrid_motif"/>
</dbReference>
<dbReference type="GeneID" id="89588661"/>
<dbReference type="InterPro" id="IPR000089">
    <property type="entry name" value="Biotin_lipoyl"/>
</dbReference>
<evidence type="ECO:0000256" key="3">
    <source>
        <dbReference type="ARBA" id="ARBA00022516"/>
    </source>
</evidence>
<dbReference type="GO" id="GO:0003989">
    <property type="term" value="F:acetyl-CoA carboxylase activity"/>
    <property type="evidence" value="ECO:0007669"/>
    <property type="project" value="InterPro"/>
</dbReference>
<dbReference type="Pfam" id="PF00364">
    <property type="entry name" value="Biotin_lipoyl"/>
    <property type="match status" value="1"/>
</dbReference>
<keyword evidence="6 8" id="KW-0275">Fatty acid biosynthesis</keyword>
<keyword evidence="3 8" id="KW-0444">Lipid biosynthesis</keyword>
<organism evidence="10 11">
    <name type="scientific">Carnobacterium divergens DSM 20623</name>
    <dbReference type="NCBI Taxonomy" id="1449336"/>
    <lineage>
        <taxon>Bacteria</taxon>
        <taxon>Bacillati</taxon>
        <taxon>Bacillota</taxon>
        <taxon>Bacilli</taxon>
        <taxon>Lactobacillales</taxon>
        <taxon>Carnobacteriaceae</taxon>
        <taxon>Carnobacterium</taxon>
    </lineage>
</organism>
<evidence type="ECO:0000313" key="11">
    <source>
        <dbReference type="Proteomes" id="UP000051658"/>
    </source>
</evidence>
<dbReference type="EMBL" id="JQBS01000032">
    <property type="protein sequence ID" value="KRN56276.1"/>
    <property type="molecule type" value="Genomic_DNA"/>
</dbReference>
<keyword evidence="4 8" id="KW-0276">Fatty acid metabolism</keyword>
<evidence type="ECO:0000256" key="8">
    <source>
        <dbReference type="RuleBase" id="RU364072"/>
    </source>
</evidence>
<dbReference type="PROSITE" id="PS50968">
    <property type="entry name" value="BIOTINYL_LIPOYL"/>
    <property type="match status" value="1"/>
</dbReference>
<dbReference type="RefSeq" id="WP_034570221.1">
    <property type="nucleotide sequence ID" value="NZ_JQBS01000032.1"/>
</dbReference>
<dbReference type="Proteomes" id="UP000051658">
    <property type="component" value="Unassembled WGS sequence"/>
</dbReference>
<comment type="pathway">
    <text evidence="1 8">Lipid metabolism; fatty acid biosynthesis.</text>
</comment>
<dbReference type="GO" id="GO:0009317">
    <property type="term" value="C:acetyl-CoA carboxylase complex"/>
    <property type="evidence" value="ECO:0007669"/>
    <property type="project" value="InterPro"/>
</dbReference>
<proteinExistence type="predicted"/>
<dbReference type="PATRIC" id="fig|1449336.4.peg.1419"/>
<dbReference type="GO" id="GO:0006633">
    <property type="term" value="P:fatty acid biosynthetic process"/>
    <property type="evidence" value="ECO:0007669"/>
    <property type="project" value="UniProtKB-UniPathway"/>
</dbReference>
<dbReference type="eggNOG" id="COG0511">
    <property type="taxonomic scope" value="Bacteria"/>
</dbReference>
<keyword evidence="7 8" id="KW-0092">Biotin</keyword>
<sequence>MNISEVKELLALVNESDLTEFDLQIDNTVLHMSKNDTPKPNHVESLTASPVVEAKINEIAKEATQSNTTTIESKPEAVELGGTLIPSPIVGVVYLTPSPDQPAFKKVGDTVAVGETLCIVEAMKLMNEITSDTAGTIAEVLIENEQVVEYNQPLFRIV</sequence>
<dbReference type="InterPro" id="IPR001249">
    <property type="entry name" value="AcCoA_biotinCC"/>
</dbReference>
<name>A0A0R2I326_CARDV</name>
<evidence type="ECO:0000256" key="5">
    <source>
        <dbReference type="ARBA" id="ARBA00023098"/>
    </source>
</evidence>
<comment type="function">
    <text evidence="8">This protein is a component of the acetyl coenzyme A carboxylase complex; first, biotin carboxylase catalyzes the carboxylation of the carrier protein and then the transcarboxylase transfers the carboxyl group to form malonyl-CoA.</text>
</comment>
<gene>
    <name evidence="10" type="ORF">IV74_GL001389</name>
</gene>
<accession>A0A0R2I326</accession>
<protein>
    <recommendedName>
        <fullName evidence="2 8">Biotin carboxyl carrier protein of acetyl-CoA carboxylase</fullName>
    </recommendedName>
</protein>
<dbReference type="PANTHER" id="PTHR45266">
    <property type="entry name" value="OXALOACETATE DECARBOXYLASE ALPHA CHAIN"/>
    <property type="match status" value="1"/>
</dbReference>